<dbReference type="DNASU" id="892392"/>
<dbReference type="InterPro" id="IPR001034">
    <property type="entry name" value="DeoR_HTH"/>
</dbReference>
<dbReference type="AlphaFoldDB" id="Q9KEM6"/>
<dbReference type="PIR" id="B83753">
    <property type="entry name" value="B83753"/>
</dbReference>
<protein>
    <submittedName>
        <fullName evidence="5">Transcriptional repressor</fullName>
    </submittedName>
</protein>
<dbReference type="Proteomes" id="UP000001258">
    <property type="component" value="Chromosome"/>
</dbReference>
<accession>Q9KEM6</accession>
<dbReference type="PRINTS" id="PR00037">
    <property type="entry name" value="HTHLACR"/>
</dbReference>
<evidence type="ECO:0000256" key="3">
    <source>
        <dbReference type="ARBA" id="ARBA00023163"/>
    </source>
</evidence>
<dbReference type="InterPro" id="IPR036388">
    <property type="entry name" value="WH-like_DNA-bd_sf"/>
</dbReference>
<evidence type="ECO:0000256" key="1">
    <source>
        <dbReference type="ARBA" id="ARBA00023015"/>
    </source>
</evidence>
<keyword evidence="3" id="KW-0804">Transcription</keyword>
<dbReference type="GO" id="GO:0003700">
    <property type="term" value="F:DNA-binding transcription factor activity"/>
    <property type="evidence" value="ECO:0007669"/>
    <property type="project" value="InterPro"/>
</dbReference>
<dbReference type="PROSITE" id="PS00894">
    <property type="entry name" value="HTH_DEOR_1"/>
    <property type="match status" value="1"/>
</dbReference>
<dbReference type="eggNOG" id="COG1349">
    <property type="taxonomic scope" value="Bacteria"/>
</dbReference>
<dbReference type="STRING" id="272558.gene:10726700"/>
<dbReference type="OrthoDB" id="9797223at2"/>
<dbReference type="KEGG" id="bha:BH0826"/>
<dbReference type="Pfam" id="PF00455">
    <property type="entry name" value="DeoRC"/>
    <property type="match status" value="1"/>
</dbReference>
<sequence>MLTIERHEQIVKLVQEKEVVTIHDLVEYTNASESTIRRDLTELEKQKKLKRIHGGASVLKKRREEPTMAEKTVKNNHEKKKIAELAASFVEDGDCLFLDAGTTTYELIPFIKTKKIVVVTNGLDSISALLEAGVETYVIGGTVKQGTRAFVGRHAIQSLQTFRFDKAFLGINGVHLEDGFTTPDPQEAYVKETALSLSREAFMLVDHSKFGETTFATVAPIHAATIVTSSQVEQQVIQAYETQTAVKVVTL</sequence>
<dbReference type="InterPro" id="IPR036390">
    <property type="entry name" value="WH_DNA-bd_sf"/>
</dbReference>
<dbReference type="Pfam" id="PF08220">
    <property type="entry name" value="HTH_DeoR"/>
    <property type="match status" value="1"/>
</dbReference>
<proteinExistence type="predicted"/>
<evidence type="ECO:0000259" key="4">
    <source>
        <dbReference type="PROSITE" id="PS51000"/>
    </source>
</evidence>
<evidence type="ECO:0000256" key="2">
    <source>
        <dbReference type="ARBA" id="ARBA00023125"/>
    </source>
</evidence>
<name>Q9KEM6_HALH5</name>
<dbReference type="HOGENOM" id="CLU_060699_1_3_9"/>
<keyword evidence="1" id="KW-0805">Transcription regulation</keyword>
<dbReference type="Gene3D" id="1.10.10.10">
    <property type="entry name" value="Winged helix-like DNA-binding domain superfamily/Winged helix DNA-binding domain"/>
    <property type="match status" value="1"/>
</dbReference>
<dbReference type="InterPro" id="IPR018356">
    <property type="entry name" value="Tscrpt_reg_HTH_DeoR_CS"/>
</dbReference>
<keyword evidence="2" id="KW-0238">DNA-binding</keyword>
<dbReference type="EMBL" id="BA000004">
    <property type="protein sequence ID" value="BAB04545.1"/>
    <property type="molecule type" value="Genomic_DNA"/>
</dbReference>
<dbReference type="InterPro" id="IPR014036">
    <property type="entry name" value="DeoR-like_C"/>
</dbReference>
<dbReference type="SMART" id="SM01134">
    <property type="entry name" value="DeoRC"/>
    <property type="match status" value="1"/>
</dbReference>
<dbReference type="InterPro" id="IPR037171">
    <property type="entry name" value="NagB/RpiA_transferase-like"/>
</dbReference>
<dbReference type="SUPFAM" id="SSF100950">
    <property type="entry name" value="NagB/RpiA/CoA transferase-like"/>
    <property type="match status" value="1"/>
</dbReference>
<feature type="domain" description="HTH deoR-type" evidence="4">
    <location>
        <begin position="3"/>
        <end position="58"/>
    </location>
</feature>
<keyword evidence="6" id="KW-1185">Reference proteome</keyword>
<dbReference type="SUPFAM" id="SSF46785">
    <property type="entry name" value="Winged helix' DNA-binding domain"/>
    <property type="match status" value="1"/>
</dbReference>
<dbReference type="GO" id="GO:0003677">
    <property type="term" value="F:DNA binding"/>
    <property type="evidence" value="ECO:0007669"/>
    <property type="project" value="UniProtKB-KW"/>
</dbReference>
<reference evidence="5 6" key="1">
    <citation type="journal article" date="2000" name="Nucleic Acids Res.">
        <title>Complete genome sequence of the alkaliphilic bacterium Bacillus halodurans and genomic sequence comparison with Bacillus subtilis.</title>
        <authorList>
            <person name="Takami H."/>
            <person name="Nakasone K."/>
            <person name="Takaki Y."/>
            <person name="Maeno G."/>
            <person name="Sasaki R."/>
            <person name="Masui N."/>
            <person name="Fuji F."/>
            <person name="Hirama C."/>
            <person name="Nakamura Y."/>
            <person name="Ogasawara N."/>
            <person name="Kuhara S."/>
            <person name="Horikoshi K."/>
        </authorList>
    </citation>
    <scope>NUCLEOTIDE SEQUENCE [LARGE SCALE GENOMIC DNA]</scope>
    <source>
        <strain evidence="6">ATCC BAA-125 / DSM 18197 / FERM 7344 / JCM 9153 / C-125</strain>
    </source>
</reference>
<gene>
    <name evidence="5" type="ordered locus">BH0826</name>
</gene>
<dbReference type="PANTHER" id="PTHR30363:SF56">
    <property type="entry name" value="TRANSCRIPTIONAL REGULATOR, DEOR FAMILY"/>
    <property type="match status" value="1"/>
</dbReference>
<dbReference type="RefSeq" id="WP_010896999.1">
    <property type="nucleotide sequence ID" value="NC_002570.2"/>
</dbReference>
<dbReference type="Gene3D" id="3.40.50.1360">
    <property type="match status" value="1"/>
</dbReference>
<evidence type="ECO:0000313" key="5">
    <source>
        <dbReference type="EMBL" id="BAB04545.1"/>
    </source>
</evidence>
<dbReference type="SMART" id="SM00420">
    <property type="entry name" value="HTH_DEOR"/>
    <property type="match status" value="1"/>
</dbReference>
<dbReference type="InterPro" id="IPR050313">
    <property type="entry name" value="Carb_Metab_HTH_regulators"/>
</dbReference>
<evidence type="ECO:0000313" key="6">
    <source>
        <dbReference type="Proteomes" id="UP000001258"/>
    </source>
</evidence>
<dbReference type="PANTHER" id="PTHR30363">
    <property type="entry name" value="HTH-TYPE TRANSCRIPTIONAL REGULATOR SRLR-RELATED"/>
    <property type="match status" value="1"/>
</dbReference>
<dbReference type="PROSITE" id="PS51000">
    <property type="entry name" value="HTH_DEOR_2"/>
    <property type="match status" value="1"/>
</dbReference>
<organism evidence="5 6">
    <name type="scientific">Halalkalibacterium halodurans (strain ATCC BAA-125 / DSM 18197 / FERM 7344 / JCM 9153 / C-125)</name>
    <name type="common">Bacillus halodurans</name>
    <dbReference type="NCBI Taxonomy" id="272558"/>
    <lineage>
        <taxon>Bacteria</taxon>
        <taxon>Bacillati</taxon>
        <taxon>Bacillota</taxon>
        <taxon>Bacilli</taxon>
        <taxon>Bacillales</taxon>
        <taxon>Bacillaceae</taxon>
        <taxon>Halalkalibacterium (ex Joshi et al. 2022)</taxon>
    </lineage>
</organism>